<name>A0A348W933_9RHOB</name>
<evidence type="ECO:0000313" key="4">
    <source>
        <dbReference type="Proteomes" id="UP000264719"/>
    </source>
</evidence>
<feature type="domain" description="SCP" evidence="2">
    <location>
        <begin position="50"/>
        <end position="150"/>
    </location>
</feature>
<dbReference type="PROSITE" id="PS51257">
    <property type="entry name" value="PROKAR_LIPOPROTEIN"/>
    <property type="match status" value="1"/>
</dbReference>
<evidence type="ECO:0000259" key="2">
    <source>
        <dbReference type="Pfam" id="PF00188"/>
    </source>
</evidence>
<evidence type="ECO:0000313" key="3">
    <source>
        <dbReference type="EMBL" id="HAR51045.1"/>
    </source>
</evidence>
<dbReference type="PANTHER" id="PTHR31157">
    <property type="entry name" value="SCP DOMAIN-CONTAINING PROTEIN"/>
    <property type="match status" value="1"/>
</dbReference>
<dbReference type="InterPro" id="IPR035940">
    <property type="entry name" value="CAP_sf"/>
</dbReference>
<accession>A0A348W933</accession>
<proteinExistence type="predicted"/>
<dbReference type="AlphaFoldDB" id="A0A348W933"/>
<gene>
    <name evidence="3" type="ORF">DCS45_04080</name>
</gene>
<keyword evidence="1" id="KW-0732">Signal</keyword>
<sequence length="166" mass="17416">MRPARHFMILATTLLLTACGGGGTGPGPEETVVRAGPISHIPGDLSRQALDAVNSYRAQYSQPLLRTNGRLAAAAASHAADMAATDGLSHTGSDGGDVADRARAAGYDYCFIAENIAQGPQDIPEALAGWMASPGHRQNMLNPRAREMALAQRGAYWVMVLGERGC</sequence>
<dbReference type="InterPro" id="IPR014044">
    <property type="entry name" value="CAP_dom"/>
</dbReference>
<protein>
    <submittedName>
        <fullName evidence="3">CAP domain-containing protein</fullName>
    </submittedName>
</protein>
<dbReference type="Gene3D" id="3.40.33.10">
    <property type="entry name" value="CAP"/>
    <property type="match status" value="1"/>
</dbReference>
<evidence type="ECO:0000256" key="1">
    <source>
        <dbReference type="SAM" id="SignalP"/>
    </source>
</evidence>
<dbReference type="PANTHER" id="PTHR31157:SF1">
    <property type="entry name" value="SCP DOMAIN-CONTAINING PROTEIN"/>
    <property type="match status" value="1"/>
</dbReference>
<dbReference type="CDD" id="cd05379">
    <property type="entry name" value="CAP_bacterial"/>
    <property type="match status" value="1"/>
</dbReference>
<organism evidence="3 4">
    <name type="scientific">Roseovarius nubinhibens</name>
    <dbReference type="NCBI Taxonomy" id="314263"/>
    <lineage>
        <taxon>Bacteria</taxon>
        <taxon>Pseudomonadati</taxon>
        <taxon>Pseudomonadota</taxon>
        <taxon>Alphaproteobacteria</taxon>
        <taxon>Rhodobacterales</taxon>
        <taxon>Roseobacteraceae</taxon>
        <taxon>Roseovarius</taxon>
    </lineage>
</organism>
<feature type="signal peptide" evidence="1">
    <location>
        <begin position="1"/>
        <end position="18"/>
    </location>
</feature>
<comment type="caution">
    <text evidence="3">The sequence shown here is derived from an EMBL/GenBank/DDBJ whole genome shotgun (WGS) entry which is preliminary data.</text>
</comment>
<dbReference type="SUPFAM" id="SSF55797">
    <property type="entry name" value="PR-1-like"/>
    <property type="match status" value="1"/>
</dbReference>
<dbReference type="Proteomes" id="UP000264719">
    <property type="component" value="Unassembled WGS sequence"/>
</dbReference>
<feature type="chain" id="PRO_5016592232" evidence="1">
    <location>
        <begin position="19"/>
        <end position="166"/>
    </location>
</feature>
<dbReference type="Pfam" id="PF00188">
    <property type="entry name" value="CAP"/>
    <property type="match status" value="1"/>
</dbReference>
<dbReference type="EMBL" id="DMVW01000043">
    <property type="protein sequence ID" value="HAR51045.1"/>
    <property type="molecule type" value="Genomic_DNA"/>
</dbReference>
<dbReference type="RefSeq" id="WP_286908166.1">
    <property type="nucleotide sequence ID" value="NZ_CAXAXR010000034.1"/>
</dbReference>
<reference evidence="3 4" key="1">
    <citation type="journal article" date="2018" name="Nat. Biotechnol.">
        <title>A standardized bacterial taxonomy based on genome phylogeny substantially revises the tree of life.</title>
        <authorList>
            <person name="Parks D.H."/>
            <person name="Chuvochina M."/>
            <person name="Waite D.W."/>
            <person name="Rinke C."/>
            <person name="Skarshewski A."/>
            <person name="Chaumeil P.A."/>
            <person name="Hugenholtz P."/>
        </authorList>
    </citation>
    <scope>NUCLEOTIDE SEQUENCE [LARGE SCALE GENOMIC DNA]</scope>
    <source>
        <strain evidence="3">UBA9169</strain>
    </source>
</reference>